<protein>
    <submittedName>
        <fullName evidence="5">Eukaryotic translation initiation factor 4E transporter-like isoform X1</fullName>
    </submittedName>
</protein>
<evidence type="ECO:0000256" key="1">
    <source>
        <dbReference type="ARBA" id="ARBA00004496"/>
    </source>
</evidence>
<evidence type="ECO:0000256" key="2">
    <source>
        <dbReference type="ARBA" id="ARBA00022490"/>
    </source>
</evidence>
<feature type="region of interest" description="Disordered" evidence="3">
    <location>
        <begin position="724"/>
        <end position="775"/>
    </location>
</feature>
<feature type="compositionally biased region" description="Basic and acidic residues" evidence="3">
    <location>
        <begin position="366"/>
        <end position="397"/>
    </location>
</feature>
<feature type="compositionally biased region" description="Polar residues" evidence="3">
    <location>
        <begin position="127"/>
        <end position="137"/>
    </location>
</feature>
<feature type="compositionally biased region" description="Basic and acidic residues" evidence="3">
    <location>
        <begin position="304"/>
        <end position="314"/>
    </location>
</feature>
<feature type="compositionally biased region" description="Basic and acidic residues" evidence="3">
    <location>
        <begin position="243"/>
        <end position="285"/>
    </location>
</feature>
<feature type="region of interest" description="Disordered" evidence="3">
    <location>
        <begin position="414"/>
        <end position="454"/>
    </location>
</feature>
<dbReference type="Proteomes" id="UP000504635">
    <property type="component" value="Unplaced"/>
</dbReference>
<dbReference type="GO" id="GO:0036464">
    <property type="term" value="C:cytoplasmic ribonucleoprotein granule"/>
    <property type="evidence" value="ECO:0007669"/>
    <property type="project" value="UniProtKB-ARBA"/>
</dbReference>
<feature type="compositionally biased region" description="Low complexity" evidence="3">
    <location>
        <begin position="970"/>
        <end position="983"/>
    </location>
</feature>
<feature type="compositionally biased region" description="Polar residues" evidence="3">
    <location>
        <begin position="957"/>
        <end position="969"/>
    </location>
</feature>
<feature type="region of interest" description="Disordered" evidence="3">
    <location>
        <begin position="112"/>
        <end position="402"/>
    </location>
</feature>
<dbReference type="InParanoid" id="A0A6J2XX51"/>
<dbReference type="GeneID" id="115881732"/>
<dbReference type="FunCoup" id="A0A6J2XX51">
    <property type="interactions" value="235"/>
</dbReference>
<dbReference type="GO" id="GO:0017148">
    <property type="term" value="P:negative regulation of translation"/>
    <property type="evidence" value="ECO:0007669"/>
    <property type="project" value="TreeGrafter"/>
</dbReference>
<feature type="compositionally biased region" description="Basic and acidic residues" evidence="3">
    <location>
        <begin position="138"/>
        <end position="156"/>
    </location>
</feature>
<feature type="compositionally biased region" description="Basic and acidic residues" evidence="3">
    <location>
        <begin position="327"/>
        <end position="336"/>
    </location>
</feature>
<evidence type="ECO:0000256" key="3">
    <source>
        <dbReference type="SAM" id="MobiDB-lite"/>
    </source>
</evidence>
<feature type="compositionally biased region" description="Basic residues" evidence="3">
    <location>
        <begin position="315"/>
        <end position="326"/>
    </location>
</feature>
<feature type="region of interest" description="Disordered" evidence="3">
    <location>
        <begin position="911"/>
        <end position="1040"/>
    </location>
</feature>
<sequence length="1084" mass="121191">MVRVRSQRKAHVASATYNNDQHILNNNNVAVIFSSFKRRQQKPRVKHVSWRDEQLQNMSMGDIDPAILVVREKEIKPRIQYSREKLLEIGENPASKEKPAFLNPAGVSSSILDPEKWNLERKKSDTPETSTKSSDNGDQARRRPGDPRERIRKESDGIVLSPQRRSFNSGCFVPANKEPVRPARPHSPLGGKPEPSHIMGVREIQSNTRRIGSGRIMRDSWGEMADKDGGDNEYSFGRGQSRANDREDKFGERRSFGRDMESNRDRDKEPRRNGRYSERRKYSENKEDEPEWFSSGPISQNDTIELRGFDESEKIKKKSATSRVKRAKEWAKKKGEAQPINEEKDEGGSKQGSARSQQDTKASNSADERTADKKPTDGEKQKKESEEKSQEPSEASKTESTFNFEEFLKCENIPGLLTNGVTDGNKATSRFSRWFKKESPTRDLAESRRSSIQEDNHIIKDLLKDINDSSSVPIAVHPPNDSNAYFAPISPAGNTSNPLGGFSGPKSSQSSMGQPINIMDMLSRGKQSANDGWKAPPPPIGGKILSLDELEAKIRPNVDRGKGQNQKPDEEMTVAFKKLLQQASNQPVSQNGPMHKPQAMSLLEMLNHSQQQDEARFAAAQAAVTQQQHQLLSALHGPPQGAFNDLSMKLQQAQLQKQQMDLLMQQSRELLNRPEAQAILQGLKRGEITAQHLCQQLANPALQHRHREMLAAILKLQGYGPSPRVLSPAPLPHHVYQPQQQQQPAQQPQQQLRVSPLPPGAMHQRIPSPRELQVHTQNILQRALIKKKLEEQTENFRKKQEMQRGTSPNPVAGGPQSGGSKGVSSPTPLAFTPTSVLRKMTADKDEGKENKIIGDNGLKPQGRPLTGMRPQPQVPVNNQWNAAAYPMKQAGRPIIKASNTFQSQTPEHLFAQIQQQQQQPQTPQRIYQTVPNQQQRKPIVGQQYSSQGSVSSQYGSAPNQYSRPNPQSFAQPQAQLTAQQLRAQHQHRPSNTQPQKPAQTLNSQQQPANASWQQFLNSAAQQQGNRGQQSGSLSPSTSDQLARWFSPDLLERARGGELPSTANLARHALSLEEIERQAAPPVHN</sequence>
<feature type="compositionally biased region" description="Low complexity" evidence="3">
    <location>
        <begin position="912"/>
        <end position="929"/>
    </location>
</feature>
<dbReference type="PANTHER" id="PTHR12269:SF1">
    <property type="entry name" value="EUKARYOTIC TRANSLATION INITIATION FACTOR 4E TRANSPORTER"/>
    <property type="match status" value="1"/>
</dbReference>
<organism evidence="4 5">
    <name type="scientific">Sitophilus oryzae</name>
    <name type="common">Rice weevil</name>
    <name type="synonym">Curculio oryzae</name>
    <dbReference type="NCBI Taxonomy" id="7048"/>
    <lineage>
        <taxon>Eukaryota</taxon>
        <taxon>Metazoa</taxon>
        <taxon>Ecdysozoa</taxon>
        <taxon>Arthropoda</taxon>
        <taxon>Hexapoda</taxon>
        <taxon>Insecta</taxon>
        <taxon>Pterygota</taxon>
        <taxon>Neoptera</taxon>
        <taxon>Endopterygota</taxon>
        <taxon>Coleoptera</taxon>
        <taxon>Polyphaga</taxon>
        <taxon>Cucujiformia</taxon>
        <taxon>Curculionidae</taxon>
        <taxon>Dryophthorinae</taxon>
        <taxon>Sitophilus</taxon>
    </lineage>
</organism>
<dbReference type="OrthoDB" id="8916892at2759"/>
<feature type="region of interest" description="Disordered" evidence="3">
    <location>
        <begin position="795"/>
        <end position="873"/>
    </location>
</feature>
<evidence type="ECO:0000313" key="4">
    <source>
        <dbReference type="Proteomes" id="UP000504635"/>
    </source>
</evidence>
<dbReference type="AlphaFoldDB" id="A0A6J2XX51"/>
<accession>A0A6J2XX51</accession>
<feature type="compositionally biased region" description="Basic and acidic residues" evidence="3">
    <location>
        <begin position="435"/>
        <end position="454"/>
    </location>
</feature>
<feature type="compositionally biased region" description="Polar residues" evidence="3">
    <location>
        <begin position="351"/>
        <end position="365"/>
    </location>
</feature>
<dbReference type="Pfam" id="PF10477">
    <property type="entry name" value="EIF4E-T"/>
    <property type="match status" value="1"/>
</dbReference>
<feature type="compositionally biased region" description="Basic and acidic residues" evidence="3">
    <location>
        <begin position="840"/>
        <end position="852"/>
    </location>
</feature>
<dbReference type="PANTHER" id="PTHR12269">
    <property type="entry name" value="EUKARYOTIC TRANSLATION INITIATION FACTOR 4E TRANSPORTER"/>
    <property type="match status" value="1"/>
</dbReference>
<feature type="compositionally biased region" description="Polar residues" evidence="3">
    <location>
        <begin position="990"/>
        <end position="1016"/>
    </location>
</feature>
<feature type="compositionally biased region" description="Low complexity" evidence="3">
    <location>
        <begin position="940"/>
        <end position="956"/>
    </location>
</feature>
<keyword evidence="2" id="KW-0963">Cytoplasm</keyword>
<keyword evidence="4" id="KW-1185">Reference proteome</keyword>
<gene>
    <name evidence="5" type="primary">LOC115881732</name>
</gene>
<dbReference type="GO" id="GO:0003729">
    <property type="term" value="F:mRNA binding"/>
    <property type="evidence" value="ECO:0007669"/>
    <property type="project" value="TreeGrafter"/>
</dbReference>
<feature type="compositionally biased region" description="Basic and acidic residues" evidence="3">
    <location>
        <begin position="113"/>
        <end position="126"/>
    </location>
</feature>
<comment type="subcellular location">
    <subcellularLocation>
        <location evidence="1">Cytoplasm</location>
    </subcellularLocation>
</comment>
<dbReference type="GO" id="GO:0005634">
    <property type="term" value="C:nucleus"/>
    <property type="evidence" value="ECO:0007669"/>
    <property type="project" value="TreeGrafter"/>
</dbReference>
<feature type="compositionally biased region" description="Polar residues" evidence="3">
    <location>
        <begin position="822"/>
        <end position="835"/>
    </location>
</feature>
<dbReference type="KEGG" id="soy:115881732"/>
<dbReference type="InterPro" id="IPR018862">
    <property type="entry name" value="eIF4E-T"/>
</dbReference>
<evidence type="ECO:0000313" key="5">
    <source>
        <dbReference type="RefSeq" id="XP_030755209.1"/>
    </source>
</evidence>
<dbReference type="RefSeq" id="XP_030755209.1">
    <property type="nucleotide sequence ID" value="XM_030899349.1"/>
</dbReference>
<reference evidence="5" key="1">
    <citation type="submission" date="2025-08" db="UniProtKB">
        <authorList>
            <consortium name="RefSeq"/>
        </authorList>
    </citation>
    <scope>IDENTIFICATION</scope>
    <source>
        <tissue evidence="5">Gonads</tissue>
    </source>
</reference>
<feature type="compositionally biased region" description="Basic and acidic residues" evidence="3">
    <location>
        <begin position="216"/>
        <end position="230"/>
    </location>
</feature>
<feature type="compositionally biased region" description="Polar residues" evidence="3">
    <location>
        <begin position="419"/>
        <end position="431"/>
    </location>
</feature>
<name>A0A6J2XX51_SITOR</name>
<feature type="compositionally biased region" description="Low complexity" evidence="3">
    <location>
        <begin position="737"/>
        <end position="751"/>
    </location>
</feature>
<feature type="compositionally biased region" description="Low complexity" evidence="3">
    <location>
        <begin position="1017"/>
        <end position="1032"/>
    </location>
</feature>
<proteinExistence type="predicted"/>